<evidence type="ECO:0000313" key="8">
    <source>
        <dbReference type="Proteomes" id="UP000199382"/>
    </source>
</evidence>
<name>A0A1G8RYQ8_9RHOB</name>
<keyword evidence="2" id="KW-0762">Sugar transport</keyword>
<dbReference type="InterPro" id="IPR003593">
    <property type="entry name" value="AAA+_ATPase"/>
</dbReference>
<dbReference type="Pfam" id="PF00005">
    <property type="entry name" value="ABC_tran"/>
    <property type="match status" value="1"/>
</dbReference>
<organism evidence="7 8">
    <name type="scientific">Aliiruegeria lutimaris</name>
    <dbReference type="NCBI Taxonomy" id="571298"/>
    <lineage>
        <taxon>Bacteria</taxon>
        <taxon>Pseudomonadati</taxon>
        <taxon>Pseudomonadota</taxon>
        <taxon>Alphaproteobacteria</taxon>
        <taxon>Rhodobacterales</taxon>
        <taxon>Roseobacteraceae</taxon>
        <taxon>Aliiruegeria</taxon>
    </lineage>
</organism>
<dbReference type="PANTHER" id="PTHR43790">
    <property type="entry name" value="CARBOHYDRATE TRANSPORT ATP-BINDING PROTEIN MG119-RELATED"/>
    <property type="match status" value="1"/>
</dbReference>
<accession>A0A1G8RYQ8</accession>
<dbReference type="GO" id="GO:0005524">
    <property type="term" value="F:ATP binding"/>
    <property type="evidence" value="ECO:0007669"/>
    <property type="project" value="UniProtKB-KW"/>
</dbReference>
<protein>
    <submittedName>
        <fullName evidence="7">ABC transporter</fullName>
    </submittedName>
</protein>
<evidence type="ECO:0000259" key="6">
    <source>
        <dbReference type="PROSITE" id="PS50893"/>
    </source>
</evidence>
<evidence type="ECO:0000256" key="1">
    <source>
        <dbReference type="ARBA" id="ARBA00022448"/>
    </source>
</evidence>
<evidence type="ECO:0000256" key="5">
    <source>
        <dbReference type="ARBA" id="ARBA00022840"/>
    </source>
</evidence>
<reference evidence="7 8" key="1">
    <citation type="submission" date="2016-10" db="EMBL/GenBank/DDBJ databases">
        <authorList>
            <person name="de Groot N.N."/>
        </authorList>
    </citation>
    <scope>NUCLEOTIDE SEQUENCE [LARGE SCALE GENOMIC DNA]</scope>
    <source>
        <strain evidence="7 8">DSM 25294</strain>
    </source>
</reference>
<dbReference type="InterPro" id="IPR003439">
    <property type="entry name" value="ABC_transporter-like_ATP-bd"/>
</dbReference>
<evidence type="ECO:0000256" key="4">
    <source>
        <dbReference type="ARBA" id="ARBA00022741"/>
    </source>
</evidence>
<dbReference type="Gene3D" id="3.40.50.300">
    <property type="entry name" value="P-loop containing nucleotide triphosphate hydrolases"/>
    <property type="match status" value="1"/>
</dbReference>
<dbReference type="Proteomes" id="UP000199382">
    <property type="component" value="Unassembled WGS sequence"/>
</dbReference>
<sequence>MAAPLPLPTCGRRPKVSIDLHDIVMEFSGTRALAGVSVRFQFDEVHGLIGENGAGKSTLVSILAGTQPQTSGTMTLDGEPLRLNSARDALAKGIALVSQEGCLVRSLSGAENILLGDEPTRSGLLQSAALLQRARALLEEWFPGLQIDLAKEAGTLDMADQKIIEIVRALRSNIRLLILDEPTATLQAREKNLLWKIIRSLPEKGVGVVLISHFLSEVKALSDTVTVLRDGAHVATGAADDLS</sequence>
<dbReference type="InterPro" id="IPR027417">
    <property type="entry name" value="P-loop_NTPase"/>
</dbReference>
<dbReference type="SMART" id="SM00382">
    <property type="entry name" value="AAA"/>
    <property type="match status" value="1"/>
</dbReference>
<dbReference type="PROSITE" id="PS50893">
    <property type="entry name" value="ABC_TRANSPORTER_2"/>
    <property type="match status" value="1"/>
</dbReference>
<proteinExistence type="predicted"/>
<dbReference type="PANTHER" id="PTHR43790:SF9">
    <property type="entry name" value="GALACTOFURANOSE TRANSPORTER ATP-BINDING PROTEIN YTFR"/>
    <property type="match status" value="1"/>
</dbReference>
<feature type="domain" description="ABC transporter" evidence="6">
    <location>
        <begin position="18"/>
        <end position="243"/>
    </location>
</feature>
<dbReference type="CDD" id="cd03216">
    <property type="entry name" value="ABC_Carb_Monos_I"/>
    <property type="match status" value="1"/>
</dbReference>
<dbReference type="STRING" id="571298.SAMN04488026_101417"/>
<keyword evidence="1" id="KW-0813">Transport</keyword>
<keyword evidence="3" id="KW-0677">Repeat</keyword>
<evidence type="ECO:0000256" key="3">
    <source>
        <dbReference type="ARBA" id="ARBA00022737"/>
    </source>
</evidence>
<keyword evidence="5" id="KW-0067">ATP-binding</keyword>
<keyword evidence="4" id="KW-0547">Nucleotide-binding</keyword>
<evidence type="ECO:0000313" key="7">
    <source>
        <dbReference type="EMBL" id="SDJ22087.1"/>
    </source>
</evidence>
<gene>
    <name evidence="7" type="ORF">SAMN04488026_101417</name>
</gene>
<dbReference type="EMBL" id="FNEK01000014">
    <property type="protein sequence ID" value="SDJ22087.1"/>
    <property type="molecule type" value="Genomic_DNA"/>
</dbReference>
<dbReference type="SUPFAM" id="SSF52540">
    <property type="entry name" value="P-loop containing nucleoside triphosphate hydrolases"/>
    <property type="match status" value="1"/>
</dbReference>
<keyword evidence="8" id="KW-1185">Reference proteome</keyword>
<evidence type="ECO:0000256" key="2">
    <source>
        <dbReference type="ARBA" id="ARBA00022597"/>
    </source>
</evidence>
<dbReference type="GO" id="GO:0016887">
    <property type="term" value="F:ATP hydrolysis activity"/>
    <property type="evidence" value="ECO:0007669"/>
    <property type="project" value="InterPro"/>
</dbReference>
<dbReference type="InterPro" id="IPR050107">
    <property type="entry name" value="ABC_carbohydrate_import_ATPase"/>
</dbReference>
<dbReference type="AlphaFoldDB" id="A0A1G8RYQ8"/>